<dbReference type="AlphaFoldDB" id="A0A9P5NFY2"/>
<reference evidence="1" key="1">
    <citation type="submission" date="2020-11" db="EMBL/GenBank/DDBJ databases">
        <authorList>
            <consortium name="DOE Joint Genome Institute"/>
            <person name="Ahrendt S."/>
            <person name="Riley R."/>
            <person name="Andreopoulos W."/>
            <person name="LaButti K."/>
            <person name="Pangilinan J."/>
            <person name="Ruiz-duenas F.J."/>
            <person name="Barrasa J.M."/>
            <person name="Sanchez-Garcia M."/>
            <person name="Camarero S."/>
            <person name="Miyauchi S."/>
            <person name="Serrano A."/>
            <person name="Linde D."/>
            <person name="Babiker R."/>
            <person name="Drula E."/>
            <person name="Ayuso-Fernandez I."/>
            <person name="Pacheco R."/>
            <person name="Padilla G."/>
            <person name="Ferreira P."/>
            <person name="Barriuso J."/>
            <person name="Kellner H."/>
            <person name="Castanera R."/>
            <person name="Alfaro M."/>
            <person name="Ramirez L."/>
            <person name="Pisabarro A.G."/>
            <person name="Kuo A."/>
            <person name="Tritt A."/>
            <person name="Lipzen A."/>
            <person name="He G."/>
            <person name="Yan M."/>
            <person name="Ng V."/>
            <person name="Cullen D."/>
            <person name="Martin F."/>
            <person name="Rosso M.-N."/>
            <person name="Henrissat B."/>
            <person name="Hibbett D."/>
            <person name="Martinez A.T."/>
            <person name="Grigoriev I.V."/>
        </authorList>
    </citation>
    <scope>NUCLEOTIDE SEQUENCE</scope>
    <source>
        <strain evidence="1">AH 44721</strain>
    </source>
</reference>
<accession>A0A9P5NFY2</accession>
<proteinExistence type="predicted"/>
<protein>
    <submittedName>
        <fullName evidence="1">Uncharacterized protein</fullName>
    </submittedName>
</protein>
<dbReference type="Proteomes" id="UP000724874">
    <property type="component" value="Unassembled WGS sequence"/>
</dbReference>
<keyword evidence="2" id="KW-1185">Reference proteome</keyword>
<dbReference type="EMBL" id="JADNYJ010000122">
    <property type="protein sequence ID" value="KAF8882510.1"/>
    <property type="molecule type" value="Genomic_DNA"/>
</dbReference>
<gene>
    <name evidence="1" type="ORF">CPB84DRAFT_1790856</name>
</gene>
<evidence type="ECO:0000313" key="2">
    <source>
        <dbReference type="Proteomes" id="UP000724874"/>
    </source>
</evidence>
<organism evidence="1 2">
    <name type="scientific">Gymnopilus junonius</name>
    <name type="common">Spectacular rustgill mushroom</name>
    <name type="synonym">Gymnopilus spectabilis subsp. junonius</name>
    <dbReference type="NCBI Taxonomy" id="109634"/>
    <lineage>
        <taxon>Eukaryota</taxon>
        <taxon>Fungi</taxon>
        <taxon>Dikarya</taxon>
        <taxon>Basidiomycota</taxon>
        <taxon>Agaricomycotina</taxon>
        <taxon>Agaricomycetes</taxon>
        <taxon>Agaricomycetidae</taxon>
        <taxon>Agaricales</taxon>
        <taxon>Agaricineae</taxon>
        <taxon>Hymenogastraceae</taxon>
        <taxon>Gymnopilus</taxon>
    </lineage>
</organism>
<sequence length="91" mass="10343">MFCKIPLLLSSSSWLASRTEHIPRYILTCHRHAGWYITNSFQTGRLSKGCVSALLLVSYRFLFSTVHGLFPWVNQLALASFHFIMLGLLGL</sequence>
<comment type="caution">
    <text evidence="1">The sequence shown here is derived from an EMBL/GenBank/DDBJ whole genome shotgun (WGS) entry which is preliminary data.</text>
</comment>
<name>A0A9P5NFY2_GYMJU</name>
<evidence type="ECO:0000313" key="1">
    <source>
        <dbReference type="EMBL" id="KAF8882510.1"/>
    </source>
</evidence>